<keyword evidence="1" id="KW-0732">Signal</keyword>
<gene>
    <name evidence="2" type="ORF">HDG69_001836</name>
</gene>
<organism evidence="2 3">
    <name type="scientific">Isoptericola halotolerans</name>
    <dbReference type="NCBI Taxonomy" id="300560"/>
    <lineage>
        <taxon>Bacteria</taxon>
        <taxon>Bacillati</taxon>
        <taxon>Actinomycetota</taxon>
        <taxon>Actinomycetes</taxon>
        <taxon>Micrococcales</taxon>
        <taxon>Promicromonosporaceae</taxon>
        <taxon>Isoptericola</taxon>
    </lineage>
</organism>
<dbReference type="PROSITE" id="PS51257">
    <property type="entry name" value="PROKAR_LIPOPROTEIN"/>
    <property type="match status" value="1"/>
</dbReference>
<keyword evidence="3" id="KW-1185">Reference proteome</keyword>
<evidence type="ECO:0000256" key="1">
    <source>
        <dbReference type="SAM" id="SignalP"/>
    </source>
</evidence>
<proteinExistence type="predicted"/>
<dbReference type="EMBL" id="JABEZU010000002">
    <property type="protein sequence ID" value="NOV97261.1"/>
    <property type="molecule type" value="Genomic_DNA"/>
</dbReference>
<accession>A0ABX2A6N2</accession>
<sequence>MARSARPARPTLAVAGAAAGALLLGACAPLTTQLPYAPSDGSRVDLEGVDARGVNLMVVSAAEGEQGTLLGALANSTPDDVEFVLETPGNDAVSIRVGARETVYLGTEDGEQAMLGTVATIPGGNLEATLSAAGASEDFYLPVLDGTLPEYVDYLP</sequence>
<feature type="signal peptide" evidence="1">
    <location>
        <begin position="1"/>
        <end position="28"/>
    </location>
</feature>
<protein>
    <recommendedName>
        <fullName evidence="4">Lipoprotein</fullName>
    </recommendedName>
</protein>
<evidence type="ECO:0000313" key="3">
    <source>
        <dbReference type="Proteomes" id="UP000757540"/>
    </source>
</evidence>
<evidence type="ECO:0000313" key="2">
    <source>
        <dbReference type="EMBL" id="NOV97261.1"/>
    </source>
</evidence>
<comment type="caution">
    <text evidence="2">The sequence shown here is derived from an EMBL/GenBank/DDBJ whole genome shotgun (WGS) entry which is preliminary data.</text>
</comment>
<feature type="chain" id="PRO_5046050396" description="Lipoprotein" evidence="1">
    <location>
        <begin position="29"/>
        <end position="156"/>
    </location>
</feature>
<name>A0ABX2A6N2_9MICO</name>
<dbReference type="Proteomes" id="UP000757540">
    <property type="component" value="Unassembled WGS sequence"/>
</dbReference>
<reference evidence="2 3" key="1">
    <citation type="submission" date="2020-05" db="EMBL/GenBank/DDBJ databases">
        <title>Genomic Encyclopedia of Type Strains, Phase III (KMG-III): the genomes of soil and plant-associated and newly described type strains.</title>
        <authorList>
            <person name="Whitman W."/>
        </authorList>
    </citation>
    <scope>NUCLEOTIDE SEQUENCE [LARGE SCALE GENOMIC DNA]</scope>
    <source>
        <strain evidence="2 3">KCTC 19046</strain>
    </source>
</reference>
<dbReference type="RefSeq" id="WP_171783491.1">
    <property type="nucleotide sequence ID" value="NZ_BAAAML010000014.1"/>
</dbReference>
<evidence type="ECO:0008006" key="4">
    <source>
        <dbReference type="Google" id="ProtNLM"/>
    </source>
</evidence>